<evidence type="ECO:0000259" key="8">
    <source>
        <dbReference type="PROSITE" id="PS50113"/>
    </source>
</evidence>
<evidence type="ECO:0000259" key="7">
    <source>
        <dbReference type="PROSITE" id="PS50112"/>
    </source>
</evidence>
<comment type="catalytic activity">
    <reaction evidence="1">
        <text>ATP + protein L-histidine = ADP + protein N-phospho-L-histidine.</text>
        <dbReference type="EC" id="2.7.13.3"/>
    </reaction>
</comment>
<evidence type="ECO:0000256" key="2">
    <source>
        <dbReference type="ARBA" id="ARBA00012438"/>
    </source>
</evidence>
<reference evidence="10 12" key="2">
    <citation type="submission" date="2019-07" db="EMBL/GenBank/DDBJ databases">
        <title>Draft genome of two Muricauda strains isolated from deep sea.</title>
        <authorList>
            <person name="Sun C."/>
        </authorList>
    </citation>
    <scope>NUCLEOTIDE SEQUENCE [LARGE SCALE GENOMIC DNA]</scope>
    <source>
        <strain evidence="10 12">NH166</strain>
    </source>
</reference>
<dbReference type="PRINTS" id="PR00344">
    <property type="entry name" value="BCTRLSENSOR"/>
</dbReference>
<dbReference type="PANTHER" id="PTHR43304:SF1">
    <property type="entry name" value="PAC DOMAIN-CONTAINING PROTEIN"/>
    <property type="match status" value="1"/>
</dbReference>
<dbReference type="EMBL" id="QXFJ01000019">
    <property type="protein sequence ID" value="RIV71127.1"/>
    <property type="molecule type" value="Genomic_DNA"/>
</dbReference>
<dbReference type="Gene3D" id="3.30.565.10">
    <property type="entry name" value="Histidine kinase-like ATPase, C-terminal domain"/>
    <property type="match status" value="1"/>
</dbReference>
<keyword evidence="4" id="KW-0808">Transferase</keyword>
<dbReference type="InterPro" id="IPR000700">
    <property type="entry name" value="PAS-assoc_C"/>
</dbReference>
<accession>A0A418N7W6</accession>
<reference evidence="9 11" key="1">
    <citation type="submission" date="2018-08" db="EMBL/GenBank/DDBJ databases">
        <title>Proposal of Muricauda 72 sp.nov. and Muricauda NH166 sp.nov., isolated from seawater.</title>
        <authorList>
            <person name="Cheng H."/>
            <person name="Wu Y.-H."/>
            <person name="Guo L.-L."/>
            <person name="Xu X.-W."/>
        </authorList>
    </citation>
    <scope>NUCLEOTIDE SEQUENCE [LARGE SCALE GENOMIC DNA]</scope>
    <source>
        <strain evidence="9 11">NH166</strain>
    </source>
</reference>
<dbReference type="Gene3D" id="3.30.450.20">
    <property type="entry name" value="PAS domain"/>
    <property type="match status" value="1"/>
</dbReference>
<dbReference type="PROSITE" id="PS50109">
    <property type="entry name" value="HIS_KIN"/>
    <property type="match status" value="1"/>
</dbReference>
<dbReference type="AlphaFoldDB" id="A0A418N7W6"/>
<evidence type="ECO:0000313" key="12">
    <source>
        <dbReference type="Proteomes" id="UP000321528"/>
    </source>
</evidence>
<evidence type="ECO:0000256" key="1">
    <source>
        <dbReference type="ARBA" id="ARBA00000085"/>
    </source>
</evidence>
<dbReference type="EMBL" id="VNWL01000018">
    <property type="protein sequence ID" value="TXK02503.1"/>
    <property type="molecule type" value="Genomic_DNA"/>
</dbReference>
<evidence type="ECO:0000256" key="4">
    <source>
        <dbReference type="ARBA" id="ARBA00022679"/>
    </source>
</evidence>
<evidence type="ECO:0000313" key="10">
    <source>
        <dbReference type="EMBL" id="TXK02503.1"/>
    </source>
</evidence>
<sequence length="371" mass="42830">MLDKEPDKGQLFKYLESVFTDLEQQKIALDQSAIVAFTDTKGNITYVNDKFCEISKFSHDELIGQNHRIINSGYHEPEFFTNLWRTIAKGKVWNGDIRNKAKDGSYYWVATTIVPYLDARGKPYQYVSIRFDITKQKKQELELKHRTKQLEDFCFIVSHNLRAPLSNLLLLTSMIEECESFEEQKLLVDRVAKPVNLLNEIFNELIESLQIRQDGEIAREHLFFQDCFDKVVESLNINIIHPDSTIRSNFTKVPTIHYPKKYLLSIMQNLLSNAIRYGSPDRKLKVEVKSYVKNGSIWMEVKDNGIGIDMKANGKKLFGLRKTFHHNHDAKGFGLFITKTQVETMGGSIHAESELGKGSSFYVQFIKNDSI</sequence>
<keyword evidence="5" id="KW-0418">Kinase</keyword>
<evidence type="ECO:0000313" key="11">
    <source>
        <dbReference type="Proteomes" id="UP000284189"/>
    </source>
</evidence>
<name>A0A418N7W6_9FLAO</name>
<feature type="domain" description="PAS" evidence="7">
    <location>
        <begin position="35"/>
        <end position="66"/>
    </location>
</feature>
<dbReference type="NCBIfam" id="TIGR00229">
    <property type="entry name" value="sensory_box"/>
    <property type="match status" value="1"/>
</dbReference>
<protein>
    <recommendedName>
        <fullName evidence="2">histidine kinase</fullName>
        <ecNumber evidence="2">2.7.13.3</ecNumber>
    </recommendedName>
</protein>
<dbReference type="SMART" id="SM00091">
    <property type="entry name" value="PAS"/>
    <property type="match status" value="1"/>
</dbReference>
<organism evidence="9 11">
    <name type="scientific">Flagellimonas aequoris</name>
    <dbReference type="NCBI Taxonomy" id="2306997"/>
    <lineage>
        <taxon>Bacteria</taxon>
        <taxon>Pseudomonadati</taxon>
        <taxon>Bacteroidota</taxon>
        <taxon>Flavobacteriia</taxon>
        <taxon>Flavobacteriales</taxon>
        <taxon>Flavobacteriaceae</taxon>
        <taxon>Flagellimonas</taxon>
    </lineage>
</organism>
<dbReference type="SUPFAM" id="SSF47384">
    <property type="entry name" value="Homodimeric domain of signal transducing histidine kinase"/>
    <property type="match status" value="1"/>
</dbReference>
<dbReference type="Proteomes" id="UP000321528">
    <property type="component" value="Unassembled WGS sequence"/>
</dbReference>
<dbReference type="PROSITE" id="PS50112">
    <property type="entry name" value="PAS"/>
    <property type="match status" value="1"/>
</dbReference>
<dbReference type="Proteomes" id="UP000284189">
    <property type="component" value="Unassembled WGS sequence"/>
</dbReference>
<dbReference type="PROSITE" id="PS50113">
    <property type="entry name" value="PAC"/>
    <property type="match status" value="1"/>
</dbReference>
<dbReference type="SMART" id="SM00387">
    <property type="entry name" value="HATPase_c"/>
    <property type="match status" value="1"/>
</dbReference>
<feature type="domain" description="PAC" evidence="8">
    <location>
        <begin position="93"/>
        <end position="145"/>
    </location>
</feature>
<dbReference type="Pfam" id="PF13426">
    <property type="entry name" value="PAS_9"/>
    <property type="match status" value="1"/>
</dbReference>
<evidence type="ECO:0000256" key="3">
    <source>
        <dbReference type="ARBA" id="ARBA00022553"/>
    </source>
</evidence>
<dbReference type="InterPro" id="IPR004358">
    <property type="entry name" value="Sig_transdc_His_kin-like_C"/>
</dbReference>
<keyword evidence="3" id="KW-0597">Phosphoprotein</keyword>
<dbReference type="InterPro" id="IPR036097">
    <property type="entry name" value="HisK_dim/P_sf"/>
</dbReference>
<dbReference type="PANTHER" id="PTHR43304">
    <property type="entry name" value="PHYTOCHROME-LIKE PROTEIN CPH1"/>
    <property type="match status" value="1"/>
</dbReference>
<gene>
    <name evidence="9" type="ORF">D2U88_08340</name>
    <name evidence="10" type="ORF">FQ019_08270</name>
</gene>
<keyword evidence="12" id="KW-1185">Reference proteome</keyword>
<dbReference type="InterPro" id="IPR035965">
    <property type="entry name" value="PAS-like_dom_sf"/>
</dbReference>
<dbReference type="InterPro" id="IPR001610">
    <property type="entry name" value="PAC"/>
</dbReference>
<dbReference type="RefSeq" id="WP_119639905.1">
    <property type="nucleotide sequence ID" value="NZ_QXFJ01000019.1"/>
</dbReference>
<dbReference type="SUPFAM" id="SSF55874">
    <property type="entry name" value="ATPase domain of HSP90 chaperone/DNA topoisomerase II/histidine kinase"/>
    <property type="match status" value="1"/>
</dbReference>
<dbReference type="Pfam" id="PF02518">
    <property type="entry name" value="HATPase_c"/>
    <property type="match status" value="1"/>
</dbReference>
<feature type="domain" description="Histidine kinase" evidence="6">
    <location>
        <begin position="156"/>
        <end position="369"/>
    </location>
</feature>
<dbReference type="OrthoDB" id="9811889at2"/>
<evidence type="ECO:0000256" key="5">
    <source>
        <dbReference type="ARBA" id="ARBA00022777"/>
    </source>
</evidence>
<dbReference type="InterPro" id="IPR036890">
    <property type="entry name" value="HATPase_C_sf"/>
</dbReference>
<dbReference type="InterPro" id="IPR052162">
    <property type="entry name" value="Sensor_kinase/Photoreceptor"/>
</dbReference>
<evidence type="ECO:0000259" key="6">
    <source>
        <dbReference type="PROSITE" id="PS50109"/>
    </source>
</evidence>
<dbReference type="InterPro" id="IPR000014">
    <property type="entry name" value="PAS"/>
</dbReference>
<dbReference type="SUPFAM" id="SSF55785">
    <property type="entry name" value="PYP-like sensor domain (PAS domain)"/>
    <property type="match status" value="1"/>
</dbReference>
<dbReference type="SMART" id="SM00086">
    <property type="entry name" value="PAC"/>
    <property type="match status" value="1"/>
</dbReference>
<dbReference type="Gene3D" id="1.10.287.130">
    <property type="match status" value="1"/>
</dbReference>
<dbReference type="InterPro" id="IPR003594">
    <property type="entry name" value="HATPase_dom"/>
</dbReference>
<proteinExistence type="predicted"/>
<dbReference type="CDD" id="cd00130">
    <property type="entry name" value="PAS"/>
    <property type="match status" value="1"/>
</dbReference>
<dbReference type="InterPro" id="IPR005467">
    <property type="entry name" value="His_kinase_dom"/>
</dbReference>
<dbReference type="GO" id="GO:0000155">
    <property type="term" value="F:phosphorelay sensor kinase activity"/>
    <property type="evidence" value="ECO:0007669"/>
    <property type="project" value="InterPro"/>
</dbReference>
<comment type="caution">
    <text evidence="9">The sequence shown here is derived from an EMBL/GenBank/DDBJ whole genome shotgun (WGS) entry which is preliminary data.</text>
</comment>
<evidence type="ECO:0000313" key="9">
    <source>
        <dbReference type="EMBL" id="RIV71127.1"/>
    </source>
</evidence>
<dbReference type="EC" id="2.7.13.3" evidence="2"/>